<evidence type="ECO:0000256" key="2">
    <source>
        <dbReference type="ARBA" id="ARBA00005814"/>
    </source>
</evidence>
<feature type="transmembrane region" description="Helical" evidence="8">
    <location>
        <begin position="681"/>
        <end position="705"/>
    </location>
</feature>
<keyword evidence="6 8" id="KW-0472">Membrane</keyword>
<dbReference type="GeneID" id="106663218"/>
<sequence>MPEMWEMQQRRYSIAGEERLPPPSRGMVPSTSEDLHAWSIYRQNLNSDFTDSALGSSEKSPLPYGNFQLRESTVQSILSHPRYGPKSPLGANMYTYLKFGLPRVFPPNQGPGGTSSGYNSSEEDLRGRRNRSRSEADFANLHYHPVQTLGGGKSLSHADLLSAETLLRQSAAQHRRSLHDLRHTDYLHHALMRQPQPGRHQGQMSGRMRRMSAVQSGVPSPEPFSFSMLHPQQYTGLYPHLQVRNLNVRNRKGEPMINNLSTEVKAGEILSVMATSCDVGTCMLECLAGRHSYSGQVSVNGQIVSPKDLRGITALVDKDTVLHGDFTVSGCLRYYASLRRPQGARGKLSMADQVAIVTDELGLCPVLDTMVSKLTHSEYSRLLVALQLLSDPQILLVDDVTNPMDIFDTFFLVEFLRYWAAGATGGVAGRVVVMCLQPPTYEILTMVTRLLILSGCDTMYDGPSRSLGHYFTPVQCPAPAYKNPADYYLDLVTLDDLSAEAMLESSQRVDQLAGLYRRRQTPLSDPAPYTLPAPFKRPGIFAQAFTLLLKDAFFSQPVSFTRWIVRVIIAALVSVIVGGIFWDIPTSDPQLRREERLGYHFTVLCVMSWPLVLILGLSRTHDKERQAVESDIHQGLYSRLLYIILTFIYSCIPCSLVWLAYLIPSYCMSGLYDQGFMDNLVNYLCESVLCLLSLQYLCTLVGYVCPSRVWSAVVYTMIHSAMSGFSGFTLDLRGAVVDPGRYTPVSAAYSALLAQDHDPVLLKELTSHMVCRKTQVQRQDIIVHLPCPVPNGTAALAYRGISAGRHGGMAVSASWMGVTLLLALLVFLVSPLLYDHRKKLRRR</sequence>
<dbReference type="InterPro" id="IPR013525">
    <property type="entry name" value="ABC2_TM"/>
</dbReference>
<evidence type="ECO:0000313" key="12">
    <source>
        <dbReference type="Proteomes" id="UP000494040"/>
    </source>
</evidence>
<dbReference type="Proteomes" id="UP000494040">
    <property type="component" value="Unassembled WGS sequence"/>
</dbReference>
<feature type="transmembrane region" description="Helical" evidence="8">
    <location>
        <begin position="712"/>
        <end position="730"/>
    </location>
</feature>
<dbReference type="OrthoDB" id="6610478at2759"/>
<proteinExistence type="inferred from homology"/>
<dbReference type="OMA" id="CRGACRK"/>
<dbReference type="Gene3D" id="3.40.50.300">
    <property type="entry name" value="P-loop containing nucleotide triphosphate hydrolases"/>
    <property type="match status" value="1"/>
</dbReference>
<evidence type="ECO:0000256" key="4">
    <source>
        <dbReference type="ARBA" id="ARBA00022692"/>
    </source>
</evidence>
<protein>
    <recommendedName>
        <fullName evidence="13">ABC Transporter</fullName>
    </recommendedName>
</protein>
<evidence type="ECO:0000259" key="10">
    <source>
        <dbReference type="Pfam" id="PF01061"/>
    </source>
</evidence>
<feature type="compositionally biased region" description="Basic and acidic residues" evidence="7">
    <location>
        <begin position="123"/>
        <end position="136"/>
    </location>
</feature>
<feature type="transmembrane region" description="Helical" evidence="8">
    <location>
        <begin position="639"/>
        <end position="661"/>
    </location>
</feature>
<feature type="domain" description="ABC transporter" evidence="9">
    <location>
        <begin position="258"/>
        <end position="402"/>
    </location>
</feature>
<keyword evidence="4 8" id="KW-0812">Transmembrane</keyword>
<dbReference type="InterPro" id="IPR003439">
    <property type="entry name" value="ABC_transporter-like_ATP-bd"/>
</dbReference>
<organism evidence="11 12">
    <name type="scientific">Cimex lectularius</name>
    <name type="common">Bed bug</name>
    <name type="synonym">Acanthia lectularia</name>
    <dbReference type="NCBI Taxonomy" id="79782"/>
    <lineage>
        <taxon>Eukaryota</taxon>
        <taxon>Metazoa</taxon>
        <taxon>Ecdysozoa</taxon>
        <taxon>Arthropoda</taxon>
        <taxon>Hexapoda</taxon>
        <taxon>Insecta</taxon>
        <taxon>Pterygota</taxon>
        <taxon>Neoptera</taxon>
        <taxon>Paraneoptera</taxon>
        <taxon>Hemiptera</taxon>
        <taxon>Heteroptera</taxon>
        <taxon>Panheteroptera</taxon>
        <taxon>Cimicomorpha</taxon>
        <taxon>Cimicidae</taxon>
        <taxon>Cimex</taxon>
    </lineage>
</organism>
<dbReference type="GO" id="GO:0005524">
    <property type="term" value="F:ATP binding"/>
    <property type="evidence" value="ECO:0007669"/>
    <property type="project" value="InterPro"/>
</dbReference>
<dbReference type="KEGG" id="clec:106663218"/>
<feature type="region of interest" description="Disordered" evidence="7">
    <location>
        <begin position="105"/>
        <end position="139"/>
    </location>
</feature>
<feature type="transmembrane region" description="Helical" evidence="8">
    <location>
        <begin position="813"/>
        <end position="834"/>
    </location>
</feature>
<keyword evidence="3" id="KW-0813">Transport</keyword>
<reference evidence="11" key="1">
    <citation type="submission" date="2022-01" db="UniProtKB">
        <authorList>
            <consortium name="EnsemblMetazoa"/>
        </authorList>
    </citation>
    <scope>IDENTIFICATION</scope>
</reference>
<evidence type="ECO:0000256" key="5">
    <source>
        <dbReference type="ARBA" id="ARBA00022989"/>
    </source>
</evidence>
<feature type="transmembrane region" description="Helical" evidence="8">
    <location>
        <begin position="563"/>
        <end position="582"/>
    </location>
</feature>
<dbReference type="Pfam" id="PF01061">
    <property type="entry name" value="ABC2_membrane"/>
    <property type="match status" value="1"/>
</dbReference>
<keyword evidence="12" id="KW-1185">Reference proteome</keyword>
<evidence type="ECO:0000256" key="6">
    <source>
        <dbReference type="ARBA" id="ARBA00023136"/>
    </source>
</evidence>
<evidence type="ECO:0000313" key="11">
    <source>
        <dbReference type="EnsemblMetazoa" id="XP_014243372.1"/>
    </source>
</evidence>
<evidence type="ECO:0000256" key="7">
    <source>
        <dbReference type="SAM" id="MobiDB-lite"/>
    </source>
</evidence>
<feature type="domain" description="ABC-2 type transporter transmembrane" evidence="10">
    <location>
        <begin position="561"/>
        <end position="730"/>
    </location>
</feature>
<evidence type="ECO:0008006" key="13">
    <source>
        <dbReference type="Google" id="ProtNLM"/>
    </source>
</evidence>
<evidence type="ECO:0000256" key="8">
    <source>
        <dbReference type="SAM" id="Phobius"/>
    </source>
</evidence>
<dbReference type="AlphaFoldDB" id="A0A8I6TE98"/>
<dbReference type="GO" id="GO:0005886">
    <property type="term" value="C:plasma membrane"/>
    <property type="evidence" value="ECO:0007669"/>
    <property type="project" value="TreeGrafter"/>
</dbReference>
<evidence type="ECO:0000256" key="3">
    <source>
        <dbReference type="ARBA" id="ARBA00022448"/>
    </source>
</evidence>
<dbReference type="InterPro" id="IPR050352">
    <property type="entry name" value="ABCG_transporters"/>
</dbReference>
<evidence type="ECO:0000256" key="1">
    <source>
        <dbReference type="ARBA" id="ARBA00004141"/>
    </source>
</evidence>
<evidence type="ECO:0000259" key="9">
    <source>
        <dbReference type="Pfam" id="PF00005"/>
    </source>
</evidence>
<dbReference type="PANTHER" id="PTHR48041">
    <property type="entry name" value="ABC TRANSPORTER G FAMILY MEMBER 28"/>
    <property type="match status" value="1"/>
</dbReference>
<feature type="transmembrane region" description="Helical" evidence="8">
    <location>
        <begin position="597"/>
        <end position="618"/>
    </location>
</feature>
<dbReference type="GO" id="GO:0016887">
    <property type="term" value="F:ATP hydrolysis activity"/>
    <property type="evidence" value="ECO:0007669"/>
    <property type="project" value="InterPro"/>
</dbReference>
<dbReference type="EnsemblMetazoa" id="XM_014387886.2">
    <property type="protein sequence ID" value="XP_014243372.1"/>
    <property type="gene ID" value="LOC106663218"/>
</dbReference>
<comment type="similarity">
    <text evidence="2">Belongs to the ABC transporter superfamily. ABCG family. Eye pigment precursor importer (TC 3.A.1.204) subfamily.</text>
</comment>
<dbReference type="InterPro" id="IPR027417">
    <property type="entry name" value="P-loop_NTPase"/>
</dbReference>
<dbReference type="PANTHER" id="PTHR48041:SF89">
    <property type="entry name" value="FI03229P"/>
    <property type="match status" value="1"/>
</dbReference>
<name>A0A8I6TE98_CIMLE</name>
<accession>A0A8I6TE98</accession>
<dbReference type="RefSeq" id="XP_014243372.1">
    <property type="nucleotide sequence ID" value="XM_014387886.2"/>
</dbReference>
<dbReference type="SUPFAM" id="SSF52540">
    <property type="entry name" value="P-loop containing nucleoside triphosphate hydrolases"/>
    <property type="match status" value="1"/>
</dbReference>
<dbReference type="GO" id="GO:0140359">
    <property type="term" value="F:ABC-type transporter activity"/>
    <property type="evidence" value="ECO:0007669"/>
    <property type="project" value="InterPro"/>
</dbReference>
<keyword evidence="5 8" id="KW-1133">Transmembrane helix</keyword>
<dbReference type="Pfam" id="PF00005">
    <property type="entry name" value="ABC_tran"/>
    <property type="match status" value="1"/>
</dbReference>
<comment type="subcellular location">
    <subcellularLocation>
        <location evidence="1">Membrane</location>
        <topology evidence="1">Multi-pass membrane protein</topology>
    </subcellularLocation>
</comment>